<evidence type="ECO:0000313" key="3">
    <source>
        <dbReference type="EMBL" id="MTK20214.1"/>
    </source>
</evidence>
<dbReference type="PANTHER" id="PTHR43046:SF16">
    <property type="entry name" value="ADP-RIBOSE PYROPHOSPHATASE YJHB-RELATED"/>
    <property type="match status" value="1"/>
</dbReference>
<dbReference type="OrthoDB" id="9804442at2"/>
<organism evidence="3 4">
    <name type="scientific">Turicibacter sanguinis</name>
    <dbReference type="NCBI Taxonomy" id="154288"/>
    <lineage>
        <taxon>Bacteria</taxon>
        <taxon>Bacillati</taxon>
        <taxon>Bacillota</taxon>
        <taxon>Erysipelotrichia</taxon>
        <taxon>Erysipelotrichales</taxon>
        <taxon>Turicibacteraceae</taxon>
        <taxon>Turicibacter</taxon>
    </lineage>
</organism>
<dbReference type="CDD" id="cd04672">
    <property type="entry name" value="NUDIX_CDP-Chase_like"/>
    <property type="match status" value="1"/>
</dbReference>
<dbReference type="AlphaFoldDB" id="A0A173TCU6"/>
<comment type="cofactor">
    <cofactor evidence="1">
        <name>Mg(2+)</name>
        <dbReference type="ChEBI" id="CHEBI:18420"/>
    </cofactor>
</comment>
<comment type="caution">
    <text evidence="3">The sequence shown here is derived from an EMBL/GenBank/DDBJ whole genome shotgun (WGS) entry which is preliminary data.</text>
</comment>
<dbReference type="PROSITE" id="PS51462">
    <property type="entry name" value="NUDIX"/>
    <property type="match status" value="1"/>
</dbReference>
<dbReference type="RefSeq" id="WP_006784477.1">
    <property type="nucleotide sequence ID" value="NZ_CABJBH010000002.1"/>
</dbReference>
<dbReference type="InterPro" id="IPR059176">
    <property type="entry name" value="UDP-X_N"/>
</dbReference>
<dbReference type="InterPro" id="IPR015797">
    <property type="entry name" value="NUDIX_hydrolase-like_dom_sf"/>
</dbReference>
<keyword evidence="2" id="KW-0378">Hydrolase</keyword>
<dbReference type="Pfam" id="PF00293">
    <property type="entry name" value="NUDIX"/>
    <property type="match status" value="1"/>
</dbReference>
<dbReference type="Proteomes" id="UP000487649">
    <property type="component" value="Unassembled WGS sequence"/>
</dbReference>
<evidence type="ECO:0000256" key="1">
    <source>
        <dbReference type="ARBA" id="ARBA00001946"/>
    </source>
</evidence>
<dbReference type="InterPro" id="IPR000086">
    <property type="entry name" value="NUDIX_hydrolase_dom"/>
</dbReference>
<dbReference type="GO" id="GO:0016787">
    <property type="term" value="F:hydrolase activity"/>
    <property type="evidence" value="ECO:0007669"/>
    <property type="project" value="UniProtKB-KW"/>
</dbReference>
<reference evidence="3 4" key="1">
    <citation type="journal article" date="2019" name="Nat. Med.">
        <title>A library of human gut bacterial isolates paired with longitudinal multiomics data enables mechanistic microbiome research.</title>
        <authorList>
            <person name="Poyet M."/>
            <person name="Groussin M."/>
            <person name="Gibbons S.M."/>
            <person name="Avila-Pacheco J."/>
            <person name="Jiang X."/>
            <person name="Kearney S.M."/>
            <person name="Perrotta A.R."/>
            <person name="Berdy B."/>
            <person name="Zhao S."/>
            <person name="Lieberman T.D."/>
            <person name="Swanson P.K."/>
            <person name="Smith M."/>
            <person name="Roesemann S."/>
            <person name="Alexander J.E."/>
            <person name="Rich S.A."/>
            <person name="Livny J."/>
            <person name="Vlamakis H."/>
            <person name="Clish C."/>
            <person name="Bullock K."/>
            <person name="Deik A."/>
            <person name="Scott J."/>
            <person name="Pierce K.A."/>
            <person name="Xavier R.J."/>
            <person name="Alm E.J."/>
        </authorList>
    </citation>
    <scope>NUCLEOTIDE SEQUENCE [LARGE SCALE GENOMIC DNA]</scope>
    <source>
        <strain evidence="3 4">BIOML-A198</strain>
    </source>
</reference>
<evidence type="ECO:0000256" key="2">
    <source>
        <dbReference type="ARBA" id="ARBA00022801"/>
    </source>
</evidence>
<dbReference type="EMBL" id="WMQE01000003">
    <property type="protein sequence ID" value="MTK20214.1"/>
    <property type="molecule type" value="Genomic_DNA"/>
</dbReference>
<protein>
    <submittedName>
        <fullName evidence="3">NUDIX domain-containing protein</fullName>
    </submittedName>
</protein>
<dbReference type="GeneID" id="60058389"/>
<dbReference type="PANTHER" id="PTHR43046">
    <property type="entry name" value="GDP-MANNOSE MANNOSYL HYDROLASE"/>
    <property type="match status" value="1"/>
</dbReference>
<gene>
    <name evidence="3" type="ORF">GMA92_02020</name>
</gene>
<proteinExistence type="predicted"/>
<sequence length="200" mass="23018">MSDKVLEFIKKVQSISQIGLSFSTDPYAIDNYNELKELSLEMLHSYTGLPKAECDLYKDYHYPTPQPAVRAMVLKDGKVLLVKEKDSGEWSLPGGWCDIDCTPKQTAIKETFEESGYVIECPKLLAVFDRRNYTQKSIYDVYCLYFQGNVVSGEAKCNHETSEVAWFELDNLPVLSRKNSIEEIKKAYKVYAEQLETYFE</sequence>
<dbReference type="Pfam" id="PF12535">
    <property type="entry name" value="Nudix_N"/>
    <property type="match status" value="1"/>
</dbReference>
<dbReference type="Gene3D" id="3.90.79.10">
    <property type="entry name" value="Nucleoside Triphosphate Pyrophosphohydrolase"/>
    <property type="match status" value="1"/>
</dbReference>
<accession>A0A173TCU6</accession>
<evidence type="ECO:0000313" key="4">
    <source>
        <dbReference type="Proteomes" id="UP000487649"/>
    </source>
</evidence>
<dbReference type="Gene3D" id="6.10.250.1120">
    <property type="match status" value="1"/>
</dbReference>
<dbReference type="SUPFAM" id="SSF55811">
    <property type="entry name" value="Nudix"/>
    <property type="match status" value="1"/>
</dbReference>
<name>A0A173TCU6_9FIRM</name>